<evidence type="ECO:0000256" key="2">
    <source>
        <dbReference type="SAM" id="MobiDB-lite"/>
    </source>
</evidence>
<evidence type="ECO:0000256" key="1">
    <source>
        <dbReference type="ARBA" id="ARBA00023267"/>
    </source>
</evidence>
<feature type="region of interest" description="Disordered" evidence="2">
    <location>
        <begin position="35"/>
        <end position="57"/>
    </location>
</feature>
<dbReference type="PROSITE" id="PS00188">
    <property type="entry name" value="BIOTIN"/>
    <property type="match status" value="1"/>
</dbReference>
<feature type="domain" description="Lipoyl-binding" evidence="3">
    <location>
        <begin position="46"/>
        <end position="121"/>
    </location>
</feature>
<reference evidence="4 5" key="1">
    <citation type="submission" date="2017-04" db="EMBL/GenBank/DDBJ databases">
        <title>Whole genome sequence of Bdellovibrio bacteriovorus strain SSB218315.</title>
        <authorList>
            <person name="Oyedara O."/>
            <person name="Rodriguez-Perez M.A."/>
        </authorList>
    </citation>
    <scope>NUCLEOTIDE SEQUENCE [LARGE SCALE GENOMIC DNA]</scope>
    <source>
        <strain evidence="4 5">SSB218315</strain>
    </source>
</reference>
<dbReference type="PROSITE" id="PS50968">
    <property type="entry name" value="BIOTINYL_LIPOYL"/>
    <property type="match status" value="1"/>
</dbReference>
<organism evidence="4 5">
    <name type="scientific">Bdellovibrio bacteriovorus</name>
    <dbReference type="NCBI Taxonomy" id="959"/>
    <lineage>
        <taxon>Bacteria</taxon>
        <taxon>Pseudomonadati</taxon>
        <taxon>Bdellovibrionota</taxon>
        <taxon>Bdellovibrionia</taxon>
        <taxon>Bdellovibrionales</taxon>
        <taxon>Pseudobdellovibrionaceae</taxon>
        <taxon>Bdellovibrio</taxon>
    </lineage>
</organism>
<dbReference type="Gene3D" id="2.40.50.100">
    <property type="match status" value="1"/>
</dbReference>
<dbReference type="InterPro" id="IPR050856">
    <property type="entry name" value="Biotin_carboxylase_complex"/>
</dbReference>
<evidence type="ECO:0000313" key="5">
    <source>
        <dbReference type="Proteomes" id="UP000197003"/>
    </source>
</evidence>
<dbReference type="RefSeq" id="WP_088564004.1">
    <property type="nucleotide sequence ID" value="NZ_CP020946.1"/>
</dbReference>
<evidence type="ECO:0000259" key="3">
    <source>
        <dbReference type="PROSITE" id="PS50968"/>
    </source>
</evidence>
<dbReference type="Pfam" id="PF00364">
    <property type="entry name" value="Biotin_lipoyl"/>
    <property type="match status" value="1"/>
</dbReference>
<accession>A0A1Z3N4F3</accession>
<dbReference type="FunFam" id="2.40.50.100:FF:000003">
    <property type="entry name" value="Acetyl-CoA carboxylase biotin carboxyl carrier protein"/>
    <property type="match status" value="1"/>
</dbReference>
<dbReference type="PANTHER" id="PTHR18866">
    <property type="entry name" value="CARBOXYLASE:PYRUVATE/ACETYL-COA/PROPIONYL-COA CARBOXYLASE"/>
    <property type="match status" value="1"/>
</dbReference>
<sequence>MEVKVRIDGVDHKAQAQLIAGTLWVHYNGRVFTQDATTGRKSRKKGGASGSSDQIMAPMPGKVTKLLLAPGAAVAAGQAVLVMEAMKMEYTLKAEIDGTIDSVNCAVGEQVALGKALVKIKPASDK</sequence>
<dbReference type="InterPro" id="IPR001882">
    <property type="entry name" value="Biotin_BS"/>
</dbReference>
<dbReference type="CDD" id="cd06850">
    <property type="entry name" value="biotinyl_domain"/>
    <property type="match status" value="1"/>
</dbReference>
<proteinExistence type="predicted"/>
<dbReference type="InterPro" id="IPR011053">
    <property type="entry name" value="Single_hybrid_motif"/>
</dbReference>
<gene>
    <name evidence="4" type="ORF">B9G79_01635</name>
</gene>
<protein>
    <submittedName>
        <fullName evidence="4">Acetyl-CoA carboxylase biotin carboxyl carrier protein subunit</fullName>
    </submittedName>
</protein>
<dbReference type="Proteomes" id="UP000197003">
    <property type="component" value="Chromosome"/>
</dbReference>
<dbReference type="OrthoDB" id="5294955at2"/>
<dbReference type="SUPFAM" id="SSF51230">
    <property type="entry name" value="Single hybrid motif"/>
    <property type="match status" value="1"/>
</dbReference>
<dbReference type="InterPro" id="IPR000089">
    <property type="entry name" value="Biotin_lipoyl"/>
</dbReference>
<name>A0A1Z3N4F3_BDEBC</name>
<dbReference type="PANTHER" id="PTHR18866:SF33">
    <property type="entry name" value="METHYLCROTONOYL-COA CARBOXYLASE SUBUNIT ALPHA, MITOCHONDRIAL-RELATED"/>
    <property type="match status" value="1"/>
</dbReference>
<evidence type="ECO:0000313" key="4">
    <source>
        <dbReference type="EMBL" id="ASD62355.1"/>
    </source>
</evidence>
<dbReference type="EMBL" id="CP020946">
    <property type="protein sequence ID" value="ASD62355.1"/>
    <property type="molecule type" value="Genomic_DNA"/>
</dbReference>
<keyword evidence="1" id="KW-0092">Biotin</keyword>
<dbReference type="AlphaFoldDB" id="A0A1Z3N4F3"/>